<dbReference type="FunFam" id="3.80.10.10:FF:000230">
    <property type="entry name" value="Leucine-rich repeat-containing protein 57"/>
    <property type="match status" value="1"/>
</dbReference>
<dbReference type="PANTHER" id="PTHR48051">
    <property type="match status" value="1"/>
</dbReference>
<sequence length="290" mass="33567">MGNNESGLSKHIETARKTNVLQYDNKKLNEIRPQMCIPGLRTLSLNDNEIQQLPQEIRNLTNLKVLSLRNNHIDTLADVFGPLHKLENIQLNMNTLHGLPPSFTNLKGLKQLNLSQNKFTNFPIAILKLNNLQFLDLSSNYITKIPDEIETLQVDELSLNQNRIMQISEKISRCQRLKTLRLDNNQLELDAIPVSLLKDSNVSLISLEGNKFDAKSLQSYDGYDQYTQRYTAIRRNKSNQLQQTVNSRDDNYQHALNIRRKRQINDDYDNIKDDNIADYVENNDIQEGYL</sequence>
<reference evidence="5" key="1">
    <citation type="submission" date="2021-02" db="EMBL/GenBank/DDBJ databases">
        <authorList>
            <person name="Nowell W R."/>
        </authorList>
    </citation>
    <scope>NUCLEOTIDE SEQUENCE</scope>
</reference>
<feature type="domain" description="Disease resistance R13L4/SHOC-2-like LRR" evidence="3">
    <location>
        <begin position="39"/>
        <end position="116"/>
    </location>
</feature>
<accession>A0A814RWL0</accession>
<dbReference type="PANTHER" id="PTHR48051:SF1">
    <property type="entry name" value="RAS SUPPRESSOR PROTEIN 1"/>
    <property type="match status" value="1"/>
</dbReference>
<dbReference type="Pfam" id="PF00560">
    <property type="entry name" value="LRR_1"/>
    <property type="match status" value="1"/>
</dbReference>
<dbReference type="SMART" id="SM00369">
    <property type="entry name" value="LRR_TYP"/>
    <property type="match status" value="6"/>
</dbReference>
<evidence type="ECO:0000256" key="2">
    <source>
        <dbReference type="ARBA" id="ARBA00022737"/>
    </source>
</evidence>
<comment type="caution">
    <text evidence="5">The sequence shown here is derived from an EMBL/GenBank/DDBJ whole genome shotgun (WGS) entry which is preliminary data.</text>
</comment>
<evidence type="ECO:0000259" key="3">
    <source>
        <dbReference type="Pfam" id="PF23598"/>
    </source>
</evidence>
<dbReference type="SUPFAM" id="SSF52058">
    <property type="entry name" value="L domain-like"/>
    <property type="match status" value="1"/>
</dbReference>
<evidence type="ECO:0000313" key="6">
    <source>
        <dbReference type="EMBL" id="CAF3750431.1"/>
    </source>
</evidence>
<dbReference type="EMBL" id="CAJOBC010006529">
    <property type="protein sequence ID" value="CAF3902145.1"/>
    <property type="molecule type" value="Genomic_DNA"/>
</dbReference>
<dbReference type="EMBL" id="CAJNOQ010006529">
    <property type="protein sequence ID" value="CAF1138398.1"/>
    <property type="molecule type" value="Genomic_DNA"/>
</dbReference>
<evidence type="ECO:0000313" key="4">
    <source>
        <dbReference type="EMBL" id="CAF0979859.1"/>
    </source>
</evidence>
<evidence type="ECO:0000313" key="5">
    <source>
        <dbReference type="EMBL" id="CAF1138398.1"/>
    </source>
</evidence>
<dbReference type="Gene3D" id="3.80.10.10">
    <property type="entry name" value="Ribonuclease Inhibitor"/>
    <property type="match status" value="1"/>
</dbReference>
<dbReference type="InterPro" id="IPR032675">
    <property type="entry name" value="LRR_dom_sf"/>
</dbReference>
<evidence type="ECO:0000256" key="1">
    <source>
        <dbReference type="ARBA" id="ARBA00022614"/>
    </source>
</evidence>
<feature type="non-terminal residue" evidence="5">
    <location>
        <position position="290"/>
    </location>
</feature>
<dbReference type="InterPro" id="IPR003591">
    <property type="entry name" value="Leu-rich_rpt_typical-subtyp"/>
</dbReference>
<dbReference type="SMART" id="SM00365">
    <property type="entry name" value="LRR_SD22"/>
    <property type="match status" value="2"/>
</dbReference>
<proteinExistence type="predicted"/>
<dbReference type="AlphaFoldDB" id="A0A814RWL0"/>
<organism evidence="5 8">
    <name type="scientific">Didymodactylos carnosus</name>
    <dbReference type="NCBI Taxonomy" id="1234261"/>
    <lineage>
        <taxon>Eukaryota</taxon>
        <taxon>Metazoa</taxon>
        <taxon>Spiralia</taxon>
        <taxon>Gnathifera</taxon>
        <taxon>Rotifera</taxon>
        <taxon>Eurotatoria</taxon>
        <taxon>Bdelloidea</taxon>
        <taxon>Philodinida</taxon>
        <taxon>Philodinidae</taxon>
        <taxon>Didymodactylos</taxon>
    </lineage>
</organism>
<gene>
    <name evidence="5" type="ORF">GPM918_LOCUS20556</name>
    <name evidence="4" type="ORF">OVA965_LOCUS13526</name>
    <name evidence="7" type="ORF">SRO942_LOCUS20553</name>
    <name evidence="6" type="ORF">TMI583_LOCUS13527</name>
</gene>
<protein>
    <recommendedName>
        <fullName evidence="3">Disease resistance R13L4/SHOC-2-like LRR domain-containing protein</fullName>
    </recommendedName>
</protein>
<dbReference type="InterPro" id="IPR050216">
    <property type="entry name" value="LRR_domain-containing"/>
</dbReference>
<keyword evidence="2" id="KW-0677">Repeat</keyword>
<dbReference type="Proteomes" id="UP000681722">
    <property type="component" value="Unassembled WGS sequence"/>
</dbReference>
<dbReference type="Proteomes" id="UP000682733">
    <property type="component" value="Unassembled WGS sequence"/>
</dbReference>
<dbReference type="EMBL" id="CAJNOK010005646">
    <property type="protein sequence ID" value="CAF0979859.1"/>
    <property type="molecule type" value="Genomic_DNA"/>
</dbReference>
<dbReference type="Pfam" id="PF23598">
    <property type="entry name" value="LRR_14"/>
    <property type="match status" value="1"/>
</dbReference>
<dbReference type="OrthoDB" id="1728874at2759"/>
<dbReference type="EMBL" id="CAJOBA010005651">
    <property type="protein sequence ID" value="CAF3750431.1"/>
    <property type="molecule type" value="Genomic_DNA"/>
</dbReference>
<dbReference type="InterPro" id="IPR055414">
    <property type="entry name" value="LRR_R13L4/SHOC2-like"/>
</dbReference>
<dbReference type="InterPro" id="IPR001611">
    <property type="entry name" value="Leu-rich_rpt"/>
</dbReference>
<name>A0A814RWL0_9BILA</name>
<dbReference type="Proteomes" id="UP000663829">
    <property type="component" value="Unassembled WGS sequence"/>
</dbReference>
<dbReference type="GO" id="GO:0005737">
    <property type="term" value="C:cytoplasm"/>
    <property type="evidence" value="ECO:0007669"/>
    <property type="project" value="TreeGrafter"/>
</dbReference>
<evidence type="ECO:0000313" key="8">
    <source>
        <dbReference type="Proteomes" id="UP000663829"/>
    </source>
</evidence>
<dbReference type="Proteomes" id="UP000677228">
    <property type="component" value="Unassembled WGS sequence"/>
</dbReference>
<keyword evidence="1" id="KW-0433">Leucine-rich repeat</keyword>
<evidence type="ECO:0000313" key="7">
    <source>
        <dbReference type="EMBL" id="CAF3902145.1"/>
    </source>
</evidence>
<dbReference type="PROSITE" id="PS51450">
    <property type="entry name" value="LRR"/>
    <property type="match status" value="3"/>
</dbReference>
<keyword evidence="8" id="KW-1185">Reference proteome</keyword>
<feature type="non-terminal residue" evidence="5">
    <location>
        <position position="1"/>
    </location>
</feature>